<dbReference type="OrthoDB" id="7887574at2"/>
<organism evidence="1 2">
    <name type="scientific">Rhodovulum kholense</name>
    <dbReference type="NCBI Taxonomy" id="453584"/>
    <lineage>
        <taxon>Bacteria</taxon>
        <taxon>Pseudomonadati</taxon>
        <taxon>Pseudomonadota</taxon>
        <taxon>Alphaproteobacteria</taxon>
        <taxon>Rhodobacterales</taxon>
        <taxon>Paracoccaceae</taxon>
        <taxon>Rhodovulum</taxon>
    </lineage>
</organism>
<reference evidence="1 2" key="1">
    <citation type="submission" date="2018-04" db="EMBL/GenBank/DDBJ databases">
        <title>Genomic Encyclopedia of Archaeal and Bacterial Type Strains, Phase II (KMG-II): from individual species to whole genera.</title>
        <authorList>
            <person name="Goeker M."/>
        </authorList>
    </citation>
    <scope>NUCLEOTIDE SEQUENCE [LARGE SCALE GENOMIC DNA]</scope>
    <source>
        <strain evidence="1 2">DSM 19783</strain>
    </source>
</reference>
<dbReference type="Proteomes" id="UP000244037">
    <property type="component" value="Unassembled WGS sequence"/>
</dbReference>
<sequence>MTAPRSEFVQMGLAITAAAMSARQGALGLRAQLTLARAALKTPDADLRAAVSRFLDAHDRNPTEAGETLLAVIHGRCADTPARHAWQERADLDG</sequence>
<gene>
    <name evidence="1" type="ORF">C8N38_11210</name>
</gene>
<dbReference type="AlphaFoldDB" id="A0A8E2VHI4"/>
<name>A0A8E2VHI4_9RHOB</name>
<protein>
    <submittedName>
        <fullName evidence="1">Uncharacterized protein</fullName>
    </submittedName>
</protein>
<proteinExistence type="predicted"/>
<keyword evidence="2" id="KW-1185">Reference proteome</keyword>
<evidence type="ECO:0000313" key="2">
    <source>
        <dbReference type="Proteomes" id="UP000244037"/>
    </source>
</evidence>
<dbReference type="RefSeq" id="WP_108027951.1">
    <property type="nucleotide sequence ID" value="NZ_QAYC01000012.1"/>
</dbReference>
<dbReference type="EMBL" id="QAYC01000012">
    <property type="protein sequence ID" value="PTW46054.1"/>
    <property type="molecule type" value="Genomic_DNA"/>
</dbReference>
<evidence type="ECO:0000313" key="1">
    <source>
        <dbReference type="EMBL" id="PTW46054.1"/>
    </source>
</evidence>
<comment type="caution">
    <text evidence="1">The sequence shown here is derived from an EMBL/GenBank/DDBJ whole genome shotgun (WGS) entry which is preliminary data.</text>
</comment>
<accession>A0A8E2VHI4</accession>